<evidence type="ECO:0000256" key="2">
    <source>
        <dbReference type="ARBA" id="ARBA00022490"/>
    </source>
</evidence>
<dbReference type="PROSITE" id="PS50033">
    <property type="entry name" value="UBX"/>
    <property type="match status" value="1"/>
</dbReference>
<feature type="domain" description="UBX" evidence="12">
    <location>
        <begin position="366"/>
        <end position="444"/>
    </location>
</feature>
<dbReference type="Gene3D" id="3.30.420.210">
    <property type="entry name" value="SEP domain"/>
    <property type="match status" value="1"/>
</dbReference>
<feature type="compositionally biased region" description="Polar residues" evidence="11">
    <location>
        <begin position="49"/>
        <end position="63"/>
    </location>
</feature>
<dbReference type="InterPro" id="IPR012989">
    <property type="entry name" value="SEP_domain"/>
</dbReference>
<dbReference type="GO" id="GO:0005856">
    <property type="term" value="C:cytoskeleton"/>
    <property type="evidence" value="ECO:0007669"/>
    <property type="project" value="UniProtKB-SubCell"/>
</dbReference>
<dbReference type="PANTHER" id="PTHR23333">
    <property type="entry name" value="UBX DOMAIN CONTAINING PROTEIN"/>
    <property type="match status" value="1"/>
</dbReference>
<keyword evidence="4" id="KW-0206">Cytoskeleton</keyword>
<evidence type="ECO:0000313" key="15">
    <source>
        <dbReference type="EMBL" id="KAK3515646.1"/>
    </source>
</evidence>
<evidence type="ECO:0000313" key="16">
    <source>
        <dbReference type="Proteomes" id="UP001274896"/>
    </source>
</evidence>
<evidence type="ECO:0000256" key="11">
    <source>
        <dbReference type="SAM" id="MobiDB-lite"/>
    </source>
</evidence>
<dbReference type="EMBL" id="JAUCMX010000020">
    <property type="protein sequence ID" value="KAK3515646.1"/>
    <property type="molecule type" value="Genomic_DNA"/>
</dbReference>
<organism evidence="15 16">
    <name type="scientific">Hemibagrus guttatus</name>
    <dbReference type="NCBI Taxonomy" id="175788"/>
    <lineage>
        <taxon>Eukaryota</taxon>
        <taxon>Metazoa</taxon>
        <taxon>Chordata</taxon>
        <taxon>Craniata</taxon>
        <taxon>Vertebrata</taxon>
        <taxon>Euteleostomi</taxon>
        <taxon>Actinopterygii</taxon>
        <taxon>Neopterygii</taxon>
        <taxon>Teleostei</taxon>
        <taxon>Ostariophysi</taxon>
        <taxon>Siluriformes</taxon>
        <taxon>Bagridae</taxon>
        <taxon>Hemibagrus</taxon>
    </lineage>
</organism>
<dbReference type="InterPro" id="IPR029071">
    <property type="entry name" value="Ubiquitin-like_domsf"/>
</dbReference>
<dbReference type="SUPFAM" id="SSF102848">
    <property type="entry name" value="NSFL1 (p97 ATPase) cofactor p47, SEP domain"/>
    <property type="match status" value="1"/>
</dbReference>
<dbReference type="SUPFAM" id="SSF54236">
    <property type="entry name" value="Ubiquitin-like"/>
    <property type="match status" value="1"/>
</dbReference>
<evidence type="ECO:0000256" key="7">
    <source>
        <dbReference type="ARBA" id="ARBA00073759"/>
    </source>
</evidence>
<dbReference type="PROSITE" id="PS50053">
    <property type="entry name" value="UBIQUITIN_2"/>
    <property type="match status" value="1"/>
</dbReference>
<evidence type="ECO:0000259" key="12">
    <source>
        <dbReference type="PROSITE" id="PS50033"/>
    </source>
</evidence>
<dbReference type="Pfam" id="PF08059">
    <property type="entry name" value="SEP"/>
    <property type="match status" value="1"/>
</dbReference>
<dbReference type="CDD" id="cd17077">
    <property type="entry name" value="UBX_UBXN11"/>
    <property type="match status" value="1"/>
</dbReference>
<feature type="domain" description="Ubiquitin-like" evidence="13">
    <location>
        <begin position="371"/>
        <end position="451"/>
    </location>
</feature>
<evidence type="ECO:0000256" key="4">
    <source>
        <dbReference type="ARBA" id="ARBA00023212"/>
    </source>
</evidence>
<keyword evidence="2" id="KW-0963">Cytoplasm</keyword>
<feature type="region of interest" description="Disordered" evidence="11">
    <location>
        <begin position="1"/>
        <end position="79"/>
    </location>
</feature>
<dbReference type="InterPro" id="IPR001012">
    <property type="entry name" value="UBX_dom"/>
</dbReference>
<evidence type="ECO:0000256" key="6">
    <source>
        <dbReference type="ARBA" id="ARBA00062345"/>
    </source>
</evidence>
<dbReference type="Proteomes" id="UP001274896">
    <property type="component" value="Unassembled WGS sequence"/>
</dbReference>
<dbReference type="Pfam" id="PF00789">
    <property type="entry name" value="UBX"/>
    <property type="match status" value="1"/>
</dbReference>
<dbReference type="GO" id="GO:0043130">
    <property type="term" value="F:ubiquitin binding"/>
    <property type="evidence" value="ECO:0007669"/>
    <property type="project" value="TreeGrafter"/>
</dbReference>
<name>A0AAE0Q862_9TELE</name>
<comment type="subcellular location">
    <subcellularLocation>
        <location evidence="1">Cytoplasm</location>
        <location evidence="1">Cytoskeleton</location>
    </subcellularLocation>
</comment>
<dbReference type="Gene3D" id="3.10.20.90">
    <property type="entry name" value="Phosphatidylinositol 3-kinase Catalytic Subunit, Chain A, domain 1"/>
    <property type="match status" value="1"/>
</dbReference>
<evidence type="ECO:0000259" key="13">
    <source>
        <dbReference type="PROSITE" id="PS50053"/>
    </source>
</evidence>
<comment type="caution">
    <text evidence="15">The sequence shown here is derived from an EMBL/GenBank/DDBJ whole genome shotgun (WGS) entry which is preliminary data.</text>
</comment>
<dbReference type="InterPro" id="IPR000626">
    <property type="entry name" value="Ubiquitin-like_dom"/>
</dbReference>
<reference evidence="15" key="1">
    <citation type="submission" date="2023-06" db="EMBL/GenBank/DDBJ databases">
        <title>Male Hemibagrus guttatus genome.</title>
        <authorList>
            <person name="Bian C."/>
        </authorList>
    </citation>
    <scope>NUCLEOTIDE SEQUENCE</scope>
    <source>
        <strain evidence="15">Male_cb2023</strain>
        <tissue evidence="15">Muscle</tissue>
    </source>
</reference>
<evidence type="ECO:0000259" key="14">
    <source>
        <dbReference type="PROSITE" id="PS51399"/>
    </source>
</evidence>
<evidence type="ECO:0000256" key="9">
    <source>
        <dbReference type="ARBA" id="ARBA00081109"/>
    </source>
</evidence>
<sequence length="481" mass="55285">MSSPLSTLRKNRRAPLPQSQGERGRRDQVERSEAEYEASLLRDLFPTRQLGSEVTDSSNTLRSKVTPRRSPKEVSPPSDFELMSSMMQKLDQLERKVTSQALDIEKKKRRIADLEEKLEKAGREQEDDEDLDRKCRRLQQQVWEMEVRRSSEVRRVTERASLVRSFSVNFDLVLQNIRDLNVLVGEGGTHITFVPGGAKLTQQPAVDLQLYRNGMVMSHGPFTAYTEPQTQRFLQDLMDGFFPSELRDRFPHGVLFQVDDRREEEFRTEFPGKGHTVGGSEQEVMRYREETSETFLSHSREPDRKLSMQQFLNKLPECVVKAGNVINIRSSLKHHLQGCDGAESCVFSAIDTPALQTLRERPECDEVCEISSLRVKSEDGEKTFILKMFFSETIGDLRQYLDAHRGFSEPPYDIISAFPQQCYHSNDNQTLLQCGLTPNAALLLRLRTPDSPVSVLSEVKLDIFRTEEFTADKRENKERDC</sequence>
<protein>
    <recommendedName>
        <fullName evidence="7">UBX domain-containing protein 11</fullName>
    </recommendedName>
    <alternativeName>
        <fullName evidence="9">Socius</fullName>
    </alternativeName>
    <alternativeName>
        <fullName evidence="8">UBX domain-containing protein 5</fullName>
    </alternativeName>
</protein>
<evidence type="ECO:0000256" key="5">
    <source>
        <dbReference type="ARBA" id="ARBA00059434"/>
    </source>
</evidence>
<dbReference type="SMART" id="SM00553">
    <property type="entry name" value="SEP"/>
    <property type="match status" value="1"/>
</dbReference>
<dbReference type="FunFam" id="3.30.420.210:FF:000003">
    <property type="entry name" value="UBX domain protein 11"/>
    <property type="match status" value="1"/>
</dbReference>
<accession>A0AAE0Q862</accession>
<feature type="domain" description="SEP" evidence="14">
    <location>
        <begin position="203"/>
        <end position="267"/>
    </location>
</feature>
<dbReference type="AlphaFoldDB" id="A0AAE0Q862"/>
<comment type="function">
    <text evidence="5">May be involved in the reorganization of actin cytoskeleton mediated by RND1, RND2 and RND3. Promotes RHOA activation mediated by GNA12 and GNA13.</text>
</comment>
<feature type="coiled-coil region" evidence="10">
    <location>
        <begin position="90"/>
        <end position="131"/>
    </location>
</feature>
<keyword evidence="3 10" id="KW-0175">Coiled coil</keyword>
<dbReference type="PROSITE" id="PS51399">
    <property type="entry name" value="SEP"/>
    <property type="match status" value="1"/>
</dbReference>
<proteinExistence type="predicted"/>
<gene>
    <name evidence="15" type="ORF">QTP70_026416</name>
</gene>
<dbReference type="GO" id="GO:0043161">
    <property type="term" value="P:proteasome-mediated ubiquitin-dependent protein catabolic process"/>
    <property type="evidence" value="ECO:0007669"/>
    <property type="project" value="TreeGrafter"/>
</dbReference>
<keyword evidence="16" id="KW-1185">Reference proteome</keyword>
<evidence type="ECO:0000256" key="1">
    <source>
        <dbReference type="ARBA" id="ARBA00004245"/>
    </source>
</evidence>
<evidence type="ECO:0000256" key="3">
    <source>
        <dbReference type="ARBA" id="ARBA00023054"/>
    </source>
</evidence>
<feature type="compositionally biased region" description="Basic and acidic residues" evidence="11">
    <location>
        <begin position="22"/>
        <end position="34"/>
    </location>
</feature>
<evidence type="ECO:0000256" key="8">
    <source>
        <dbReference type="ARBA" id="ARBA00075811"/>
    </source>
</evidence>
<comment type="subunit">
    <text evidence="6">Interacts with GNA12, GNA13, RND1, RND2 and RND3.</text>
</comment>
<dbReference type="SMART" id="SM00166">
    <property type="entry name" value="UBX"/>
    <property type="match status" value="1"/>
</dbReference>
<dbReference type="PANTHER" id="PTHR23333:SF4">
    <property type="entry name" value="UBX DOMAIN-CONTAINING PROTEIN 11"/>
    <property type="match status" value="1"/>
</dbReference>
<dbReference type="InterPro" id="IPR036241">
    <property type="entry name" value="NSFL1C_SEP_dom_sf"/>
</dbReference>
<evidence type="ECO:0000256" key="10">
    <source>
        <dbReference type="SAM" id="Coils"/>
    </source>
</evidence>